<dbReference type="EMBL" id="AWSE01000021">
    <property type="protein sequence ID" value="ERH25433.1"/>
    <property type="molecule type" value="Genomic_DNA"/>
</dbReference>
<comment type="caution">
    <text evidence="2">The sequence shown here is derived from an EMBL/GenBank/DDBJ whole genome shotgun (WGS) entry which is preliminary data.</text>
</comment>
<evidence type="ECO:0000313" key="3">
    <source>
        <dbReference type="Proteomes" id="UP000016536"/>
    </source>
</evidence>
<evidence type="ECO:0000256" key="1">
    <source>
        <dbReference type="SAM" id="MobiDB-lite"/>
    </source>
</evidence>
<dbReference type="Proteomes" id="UP000016536">
    <property type="component" value="Unassembled WGS sequence"/>
</dbReference>
<proteinExistence type="predicted"/>
<evidence type="ECO:0000313" key="2">
    <source>
        <dbReference type="EMBL" id="ERH25433.1"/>
    </source>
</evidence>
<gene>
    <name evidence="2" type="ORF">HMPREF1979_00499</name>
</gene>
<accession>U1S0M2</accession>
<dbReference type="AlphaFoldDB" id="U1S0M2"/>
<feature type="region of interest" description="Disordered" evidence="1">
    <location>
        <begin position="1"/>
        <end position="22"/>
    </location>
</feature>
<protein>
    <submittedName>
        <fullName evidence="2">Uncharacterized protein</fullName>
    </submittedName>
</protein>
<organism evidence="2 3">
    <name type="scientific">Actinomyces johnsonii F0542</name>
    <dbReference type="NCBI Taxonomy" id="1321818"/>
    <lineage>
        <taxon>Bacteria</taxon>
        <taxon>Bacillati</taxon>
        <taxon>Actinomycetota</taxon>
        <taxon>Actinomycetes</taxon>
        <taxon>Actinomycetales</taxon>
        <taxon>Actinomycetaceae</taxon>
        <taxon>Actinomyces</taxon>
    </lineage>
</organism>
<sequence length="71" mass="7608">MAIPEKGDSPTSIGMSSGNPRRRFGVGRVDLDVADSAIGATGTALFCRGNFWYQTEGSAPWAHIAPHIFKE</sequence>
<name>U1S0M2_9ACTO</name>
<keyword evidence="3" id="KW-1185">Reference proteome</keyword>
<reference evidence="2 3" key="1">
    <citation type="submission" date="2013-08" db="EMBL/GenBank/DDBJ databases">
        <authorList>
            <person name="Weinstock G."/>
            <person name="Sodergren E."/>
            <person name="Wylie T."/>
            <person name="Fulton L."/>
            <person name="Fulton R."/>
            <person name="Fronick C."/>
            <person name="O'Laughlin M."/>
            <person name="Godfrey J."/>
            <person name="Miner T."/>
            <person name="Herter B."/>
            <person name="Appelbaum E."/>
            <person name="Cordes M."/>
            <person name="Lek S."/>
            <person name="Wollam A."/>
            <person name="Pepin K.H."/>
            <person name="Palsikar V.B."/>
            <person name="Mitreva M."/>
            <person name="Wilson R.K."/>
        </authorList>
    </citation>
    <scope>NUCLEOTIDE SEQUENCE [LARGE SCALE GENOMIC DNA]</scope>
    <source>
        <strain evidence="2 3">F0542</strain>
    </source>
</reference>
<dbReference type="HOGENOM" id="CLU_2730894_0_0_11"/>
<feature type="compositionally biased region" description="Polar residues" evidence="1">
    <location>
        <begin position="9"/>
        <end position="19"/>
    </location>
</feature>